<dbReference type="AlphaFoldDB" id="A0AAJ5W9J1"/>
<dbReference type="Gene3D" id="3.40.50.1110">
    <property type="entry name" value="SGNH hydrolase"/>
    <property type="match status" value="1"/>
</dbReference>
<reference evidence="5" key="1">
    <citation type="submission" date="2023-03" db="EMBL/GenBank/DDBJ databases">
        <title>Andean soil-derived lignocellulolytic bacterial consortium as a source of novel taxa and putative plastic-active enzymes.</title>
        <authorList>
            <person name="Diaz-Garcia L."/>
            <person name="Chuvochina M."/>
            <person name="Feuerriegel G."/>
            <person name="Bunk B."/>
            <person name="Sproer C."/>
            <person name="Streit W.R."/>
            <person name="Rodriguez L.M."/>
            <person name="Overmann J."/>
            <person name="Jimenez D.J."/>
        </authorList>
    </citation>
    <scope>NUCLEOTIDE SEQUENCE</scope>
    <source>
        <strain evidence="5">MAG 3858</strain>
    </source>
</reference>
<dbReference type="PROSITE" id="PS51257">
    <property type="entry name" value="PROKAR_LIPOPROTEIN"/>
    <property type="match status" value="1"/>
</dbReference>
<dbReference type="PANTHER" id="PTHR43695:SF1">
    <property type="entry name" value="RHAMNOGALACTURONAN ACETYLESTERASE"/>
    <property type="match status" value="1"/>
</dbReference>
<evidence type="ECO:0000313" key="6">
    <source>
        <dbReference type="Proteomes" id="UP001214530"/>
    </source>
</evidence>
<dbReference type="Proteomes" id="UP001214530">
    <property type="component" value="Chromosome"/>
</dbReference>
<dbReference type="CDD" id="cd01821">
    <property type="entry name" value="Rhamnogalacturan_acetylesterase_like"/>
    <property type="match status" value="1"/>
</dbReference>
<keyword evidence="3" id="KW-0812">Transmembrane</keyword>
<dbReference type="SUPFAM" id="SSF52266">
    <property type="entry name" value="SGNH hydrolase"/>
    <property type="match status" value="1"/>
</dbReference>
<sequence>MKSNRTYLNLISIVAFILLASCVVVKVAQKPTLFLIGDSTVKNGKGKGDGSLWGWGSYLADFFDLNKINVENHALGGTSTRTFQSKGLWDSVLVKLKPGDYVIMQFGHNDGSPLDDTARARGTIKGIGPEHKEIFNPITKQKEVVYTYGWYLRKFIHDAKAKGATAIVCSPIPRNPVKNGVLALVVDDYAAWAEEVATAEKVGFIPLNKIIKDKYAALGAEKVNAFFTEKDHTHTNEAGAKVNAVSVVEGLKVLNSSSLIKYLKN</sequence>
<evidence type="ECO:0000313" key="5">
    <source>
        <dbReference type="EMBL" id="WEK20165.1"/>
    </source>
</evidence>
<evidence type="ECO:0000256" key="3">
    <source>
        <dbReference type="SAM" id="Phobius"/>
    </source>
</evidence>
<accession>A0AAJ5W9J1</accession>
<keyword evidence="3" id="KW-0472">Membrane</keyword>
<feature type="transmembrane region" description="Helical" evidence="3">
    <location>
        <begin position="7"/>
        <end position="28"/>
    </location>
</feature>
<dbReference type="PANTHER" id="PTHR43695">
    <property type="entry name" value="PUTATIVE (AFU_ORTHOLOGUE AFUA_2G17250)-RELATED"/>
    <property type="match status" value="1"/>
</dbReference>
<comment type="similarity">
    <text evidence="1">Belongs to the 'GDSL' lipolytic enzyme family.</text>
</comment>
<dbReference type="InterPro" id="IPR013830">
    <property type="entry name" value="SGNH_hydro"/>
</dbReference>
<dbReference type="GO" id="GO:0016788">
    <property type="term" value="F:hydrolase activity, acting on ester bonds"/>
    <property type="evidence" value="ECO:0007669"/>
    <property type="project" value="UniProtKB-ARBA"/>
</dbReference>
<dbReference type="EMBL" id="CP119313">
    <property type="protein sequence ID" value="WEK20165.1"/>
    <property type="molecule type" value="Genomic_DNA"/>
</dbReference>
<organism evidence="5 6">
    <name type="scientific">Candidatus Pedobacter colombiensis</name>
    <dbReference type="NCBI Taxonomy" id="3121371"/>
    <lineage>
        <taxon>Bacteria</taxon>
        <taxon>Pseudomonadati</taxon>
        <taxon>Bacteroidota</taxon>
        <taxon>Sphingobacteriia</taxon>
        <taxon>Sphingobacteriales</taxon>
        <taxon>Sphingobacteriaceae</taxon>
        <taxon>Pedobacter</taxon>
    </lineage>
</organism>
<keyword evidence="3" id="KW-1133">Transmembrane helix</keyword>
<evidence type="ECO:0000259" key="4">
    <source>
        <dbReference type="Pfam" id="PF13472"/>
    </source>
</evidence>
<feature type="domain" description="SGNH hydrolase-type esterase" evidence="4">
    <location>
        <begin position="35"/>
        <end position="241"/>
    </location>
</feature>
<evidence type="ECO:0000256" key="1">
    <source>
        <dbReference type="ARBA" id="ARBA00008668"/>
    </source>
</evidence>
<dbReference type="InterPro" id="IPR036514">
    <property type="entry name" value="SGNH_hydro_sf"/>
</dbReference>
<name>A0AAJ5W9J1_9SPHI</name>
<evidence type="ECO:0000256" key="2">
    <source>
        <dbReference type="ARBA" id="ARBA00022801"/>
    </source>
</evidence>
<proteinExistence type="inferred from homology"/>
<dbReference type="Pfam" id="PF13472">
    <property type="entry name" value="Lipase_GDSL_2"/>
    <property type="match status" value="1"/>
</dbReference>
<gene>
    <name evidence="5" type="ORF">P0Y49_03250</name>
</gene>
<keyword evidence="2" id="KW-0378">Hydrolase</keyword>
<protein>
    <submittedName>
        <fullName evidence="5">Rhamnogalacturonan acetylesterase</fullName>
    </submittedName>
</protein>
<dbReference type="InterPro" id="IPR037459">
    <property type="entry name" value="RhgT-like"/>
</dbReference>